<keyword evidence="4" id="KW-1185">Reference proteome</keyword>
<dbReference type="CDD" id="cd01948">
    <property type="entry name" value="EAL"/>
    <property type="match status" value="1"/>
</dbReference>
<comment type="caution">
    <text evidence="3">The sequence shown here is derived from an EMBL/GenBank/DDBJ whole genome shotgun (WGS) entry which is preliminary data.</text>
</comment>
<dbReference type="Pfam" id="PF00563">
    <property type="entry name" value="EAL"/>
    <property type="match status" value="1"/>
</dbReference>
<dbReference type="SMART" id="SM00052">
    <property type="entry name" value="EAL"/>
    <property type="match status" value="1"/>
</dbReference>
<dbReference type="RefSeq" id="WP_247030325.1">
    <property type="nucleotide sequence ID" value="NZ_JALKCH010000011.1"/>
</dbReference>
<dbReference type="InterPro" id="IPR050706">
    <property type="entry name" value="Cyclic-di-GMP_PDE-like"/>
</dbReference>
<dbReference type="Pfam" id="PF00990">
    <property type="entry name" value="GGDEF"/>
    <property type="match status" value="1"/>
</dbReference>
<evidence type="ECO:0000259" key="2">
    <source>
        <dbReference type="PROSITE" id="PS50887"/>
    </source>
</evidence>
<evidence type="ECO:0000313" key="3">
    <source>
        <dbReference type="EMBL" id="MCK0198427.1"/>
    </source>
</evidence>
<dbReference type="NCBIfam" id="TIGR00254">
    <property type="entry name" value="GGDEF"/>
    <property type="match status" value="1"/>
</dbReference>
<dbReference type="Proteomes" id="UP001203284">
    <property type="component" value="Unassembled WGS sequence"/>
</dbReference>
<dbReference type="SUPFAM" id="SSF55073">
    <property type="entry name" value="Nucleotide cyclase"/>
    <property type="match status" value="1"/>
</dbReference>
<dbReference type="InterPro" id="IPR043128">
    <property type="entry name" value="Rev_trsase/Diguanyl_cyclase"/>
</dbReference>
<dbReference type="InterPro" id="IPR001633">
    <property type="entry name" value="EAL_dom"/>
</dbReference>
<sequence length="579" mass="62796">MPVSTPDDANTPDGFVPLRHDAVTAIVHKLGGAAYRWTLVDDRILWCENASRVLGGEPPRNGASYNKLLGSDTGQYRRAVFNGENRVLAGISTPFETIYRIRPEGRDDAAFWVEDKGILVGGADGSPSEMSGIVRRLGGYEPHAPRRAPELPTVSAEQSDSLLTAGVAVLNRQQLVRLLEQRFVDVAAGGGGFGFLLVNVDNVSRVNEFYGFGIADEIIELVGRRLKDRMSSHVVGRFSSNKFAVVIDDASAAVLTACAQRCLEAVVGQPLMTARGPIAASATVGGLLAPDDAGDVAEVFAHGLDALERAKFVGRGTFHAYVANPEREEHRRANLRVTHDVVSALTERRISLAYQPIADSMTRAISLYECLIRIRGRERQLLNGAAIIPVAEKCGMMRLLDCRVLELALNTLEADAAVRLSVNISPSTIHDSEWLGVLMDRARNRVGERLTIEITETAAIHDLAHTERFVNRLHDIGCKVAMDDFGAGYTSFRNLRRLGIDMLKIDGSYISPLLNSPDDQAFVRTLLSLAAHLGIETVAEWVPNEQTAALLRDWGCTYLQGEAIGLAAPTSPSGALLSS</sequence>
<dbReference type="InterPro" id="IPR029787">
    <property type="entry name" value="Nucleotide_cyclase"/>
</dbReference>
<dbReference type="PROSITE" id="PS50883">
    <property type="entry name" value="EAL"/>
    <property type="match status" value="1"/>
</dbReference>
<dbReference type="InterPro" id="IPR035919">
    <property type="entry name" value="EAL_sf"/>
</dbReference>
<gene>
    <name evidence="3" type="ORF">MWN34_16055</name>
</gene>
<feature type="domain" description="GGDEF" evidence="2">
    <location>
        <begin position="191"/>
        <end position="323"/>
    </location>
</feature>
<dbReference type="PROSITE" id="PS50887">
    <property type="entry name" value="GGDEF"/>
    <property type="match status" value="1"/>
</dbReference>
<protein>
    <submittedName>
        <fullName evidence="3">GGDEF domain-containing phosphodiesterase</fullName>
    </submittedName>
</protein>
<dbReference type="Gene3D" id="3.20.20.450">
    <property type="entry name" value="EAL domain"/>
    <property type="match status" value="1"/>
</dbReference>
<dbReference type="SMART" id="SM00267">
    <property type="entry name" value="GGDEF"/>
    <property type="match status" value="1"/>
</dbReference>
<proteinExistence type="predicted"/>
<organism evidence="3 4">
    <name type="scientific">Ancylobacter crimeensis</name>
    <dbReference type="NCBI Taxonomy" id="2579147"/>
    <lineage>
        <taxon>Bacteria</taxon>
        <taxon>Pseudomonadati</taxon>
        <taxon>Pseudomonadota</taxon>
        <taxon>Alphaproteobacteria</taxon>
        <taxon>Hyphomicrobiales</taxon>
        <taxon>Xanthobacteraceae</taxon>
        <taxon>Ancylobacter</taxon>
    </lineage>
</organism>
<dbReference type="SUPFAM" id="SSF141868">
    <property type="entry name" value="EAL domain-like"/>
    <property type="match status" value="1"/>
</dbReference>
<reference evidence="3 4" key="1">
    <citation type="submission" date="2022-04" db="EMBL/GenBank/DDBJ databases">
        <authorList>
            <person name="Grouzdev D.S."/>
            <person name="Pantiukh K.S."/>
            <person name="Krutkina M.S."/>
        </authorList>
    </citation>
    <scope>NUCLEOTIDE SEQUENCE [LARGE SCALE GENOMIC DNA]</scope>
    <source>
        <strain evidence="3 4">6x-1</strain>
    </source>
</reference>
<dbReference type="PANTHER" id="PTHR33121">
    <property type="entry name" value="CYCLIC DI-GMP PHOSPHODIESTERASE PDEF"/>
    <property type="match status" value="1"/>
</dbReference>
<dbReference type="PANTHER" id="PTHR33121:SF79">
    <property type="entry name" value="CYCLIC DI-GMP PHOSPHODIESTERASE PDED-RELATED"/>
    <property type="match status" value="1"/>
</dbReference>
<evidence type="ECO:0000259" key="1">
    <source>
        <dbReference type="PROSITE" id="PS50883"/>
    </source>
</evidence>
<evidence type="ECO:0000313" key="4">
    <source>
        <dbReference type="Proteomes" id="UP001203284"/>
    </source>
</evidence>
<dbReference type="Gene3D" id="3.30.70.270">
    <property type="match status" value="1"/>
</dbReference>
<feature type="domain" description="EAL" evidence="1">
    <location>
        <begin position="334"/>
        <end position="579"/>
    </location>
</feature>
<dbReference type="InterPro" id="IPR000160">
    <property type="entry name" value="GGDEF_dom"/>
</dbReference>
<dbReference type="EMBL" id="JALKCH010000011">
    <property type="protein sequence ID" value="MCK0198427.1"/>
    <property type="molecule type" value="Genomic_DNA"/>
</dbReference>
<accession>A0ABT0DEP7</accession>
<name>A0ABT0DEP7_9HYPH</name>